<dbReference type="PROSITE" id="PS50926">
    <property type="entry name" value="TRAM"/>
    <property type="match status" value="1"/>
</dbReference>
<dbReference type="InterPro" id="IPR029063">
    <property type="entry name" value="SAM-dependent_MTases_sf"/>
</dbReference>
<dbReference type="Proteomes" id="UP000237350">
    <property type="component" value="Unassembled WGS sequence"/>
</dbReference>
<comment type="caution">
    <text evidence="7">The sequence shown here is derived from an EMBL/GenBank/DDBJ whole genome shotgun (WGS) entry which is preliminary data.</text>
</comment>
<dbReference type="InterPro" id="IPR030391">
    <property type="entry name" value="MeTrfase_TrmA_CS"/>
</dbReference>
<dbReference type="PROSITE" id="PS01230">
    <property type="entry name" value="TRMA_1"/>
    <property type="match status" value="1"/>
</dbReference>
<dbReference type="PANTHER" id="PTHR11061">
    <property type="entry name" value="RNA M5U METHYLTRANSFERASE"/>
    <property type="match status" value="1"/>
</dbReference>
<comment type="similarity">
    <text evidence="4">Belongs to the class I-like SAM-binding methyltransferase superfamily. RNA M5U methyltransferase family.</text>
</comment>
<evidence type="ECO:0000256" key="3">
    <source>
        <dbReference type="ARBA" id="ARBA00022691"/>
    </source>
</evidence>
<name>A0A2S4JHX8_9SPIO</name>
<dbReference type="Gene3D" id="2.40.50.1070">
    <property type="match status" value="1"/>
</dbReference>
<feature type="active site" evidence="5">
    <location>
        <position position="429"/>
    </location>
</feature>
<reference evidence="8" key="1">
    <citation type="submission" date="2015-12" db="EMBL/GenBank/DDBJ databases">
        <authorList>
            <person name="Lodha T.D."/>
            <person name="Chintalapati S."/>
            <person name="Chintalapati V.R."/>
            <person name="Sravanthi T."/>
        </authorList>
    </citation>
    <scope>NUCLEOTIDE SEQUENCE [LARGE SCALE GENOMIC DNA]</scope>
    <source>
        <strain evidence="8">JC133</strain>
    </source>
</reference>
<dbReference type="CDD" id="cd02440">
    <property type="entry name" value="AdoMet_MTases"/>
    <property type="match status" value="1"/>
</dbReference>
<dbReference type="SUPFAM" id="SSF53335">
    <property type="entry name" value="S-adenosyl-L-methionine-dependent methyltransferases"/>
    <property type="match status" value="1"/>
</dbReference>
<keyword evidence="8" id="KW-1185">Reference proteome</keyword>
<dbReference type="AlphaFoldDB" id="A0A2S4JHX8"/>
<dbReference type="InterPro" id="IPR010280">
    <property type="entry name" value="U5_MeTrfase_fam"/>
</dbReference>
<protein>
    <recommendedName>
        <fullName evidence="6">TRAM domain-containing protein</fullName>
    </recommendedName>
</protein>
<dbReference type="PANTHER" id="PTHR11061:SF30">
    <property type="entry name" value="TRNA (URACIL(54)-C(5))-METHYLTRANSFERASE"/>
    <property type="match status" value="1"/>
</dbReference>
<dbReference type="OrthoDB" id="9804590at2"/>
<evidence type="ECO:0000256" key="2">
    <source>
        <dbReference type="ARBA" id="ARBA00022679"/>
    </source>
</evidence>
<evidence type="ECO:0000259" key="6">
    <source>
        <dbReference type="PROSITE" id="PS50926"/>
    </source>
</evidence>
<feature type="domain" description="TRAM" evidence="6">
    <location>
        <begin position="1"/>
        <end position="62"/>
    </location>
</feature>
<gene>
    <name evidence="7" type="ORF">AU468_10890</name>
</gene>
<organism evidence="7 8">
    <name type="scientific">Alkalispirochaeta sphaeroplastigenens</name>
    <dbReference type="NCBI Taxonomy" id="1187066"/>
    <lineage>
        <taxon>Bacteria</taxon>
        <taxon>Pseudomonadati</taxon>
        <taxon>Spirochaetota</taxon>
        <taxon>Spirochaetia</taxon>
        <taxon>Spirochaetales</taxon>
        <taxon>Spirochaetaceae</taxon>
        <taxon>Alkalispirochaeta</taxon>
    </lineage>
</organism>
<dbReference type="FunFam" id="3.40.50.150:FF:000009">
    <property type="entry name" value="23S rRNA (Uracil(1939)-C(5))-methyltransferase RlmD"/>
    <property type="match status" value="1"/>
</dbReference>
<evidence type="ECO:0000313" key="7">
    <source>
        <dbReference type="EMBL" id="POQ99113.1"/>
    </source>
</evidence>
<feature type="binding site" evidence="4">
    <location>
        <position position="333"/>
    </location>
    <ligand>
        <name>S-adenosyl-L-methionine</name>
        <dbReference type="ChEBI" id="CHEBI:59789"/>
    </ligand>
</feature>
<evidence type="ECO:0000256" key="5">
    <source>
        <dbReference type="PROSITE-ProRule" id="PRU10015"/>
    </source>
</evidence>
<keyword evidence="3 4" id="KW-0949">S-adenosyl-L-methionine</keyword>
<evidence type="ECO:0000256" key="1">
    <source>
        <dbReference type="ARBA" id="ARBA00022603"/>
    </source>
</evidence>
<dbReference type="EMBL" id="LPWH01000111">
    <property type="protein sequence ID" value="POQ99113.1"/>
    <property type="molecule type" value="Genomic_DNA"/>
</dbReference>
<proteinExistence type="inferred from homology"/>
<feature type="binding site" evidence="4">
    <location>
        <position position="354"/>
    </location>
    <ligand>
        <name>S-adenosyl-L-methionine</name>
        <dbReference type="ChEBI" id="CHEBI:59789"/>
    </ligand>
</feature>
<accession>A0A2S4JHX8</accession>
<dbReference type="GO" id="GO:0070475">
    <property type="term" value="P:rRNA base methylation"/>
    <property type="evidence" value="ECO:0007669"/>
    <property type="project" value="TreeGrafter"/>
</dbReference>
<dbReference type="RefSeq" id="WP_103680750.1">
    <property type="nucleotide sequence ID" value="NZ_LPWH01000111.1"/>
</dbReference>
<keyword evidence="1 4" id="KW-0489">Methyltransferase</keyword>
<evidence type="ECO:0000256" key="4">
    <source>
        <dbReference type="PROSITE-ProRule" id="PRU01024"/>
    </source>
</evidence>
<feature type="active site" description="Nucleophile" evidence="4">
    <location>
        <position position="429"/>
    </location>
</feature>
<dbReference type="Pfam" id="PF05958">
    <property type="entry name" value="tRNA_U5-meth_tr"/>
    <property type="match status" value="1"/>
</dbReference>
<dbReference type="NCBIfam" id="TIGR00479">
    <property type="entry name" value="rumA"/>
    <property type="match status" value="1"/>
</dbReference>
<dbReference type="GO" id="GO:0070041">
    <property type="term" value="F:rRNA (uridine-C5-)-methyltransferase activity"/>
    <property type="evidence" value="ECO:0007669"/>
    <property type="project" value="TreeGrafter"/>
</dbReference>
<dbReference type="InterPro" id="IPR012340">
    <property type="entry name" value="NA-bd_OB-fold"/>
</dbReference>
<dbReference type="InterPro" id="IPR030390">
    <property type="entry name" value="MeTrfase_TrmA_AS"/>
</dbReference>
<dbReference type="PROSITE" id="PS01231">
    <property type="entry name" value="TRMA_2"/>
    <property type="match status" value="1"/>
</dbReference>
<feature type="binding site" evidence="4">
    <location>
        <position position="304"/>
    </location>
    <ligand>
        <name>S-adenosyl-L-methionine</name>
        <dbReference type="ChEBI" id="CHEBI:59789"/>
    </ligand>
</feature>
<dbReference type="Gene3D" id="3.40.50.150">
    <property type="entry name" value="Vaccinia Virus protein VP39"/>
    <property type="match status" value="1"/>
</dbReference>
<evidence type="ECO:0000313" key="8">
    <source>
        <dbReference type="Proteomes" id="UP000237350"/>
    </source>
</evidence>
<dbReference type="Gene3D" id="2.40.50.140">
    <property type="entry name" value="Nucleic acid-binding proteins"/>
    <property type="match status" value="1"/>
</dbReference>
<keyword evidence="2 4" id="KW-0808">Transferase</keyword>
<dbReference type="PROSITE" id="PS51687">
    <property type="entry name" value="SAM_MT_RNA_M5U"/>
    <property type="match status" value="1"/>
</dbReference>
<sequence>MKKELAGIRISRVDSRGRGRGTYTLPDGQERSVAVTGALPGDLVDVRVRRRKAGTILGDILALHESACSRREPRCSHFGSCGGCTLQDISYADQLLLKQATVEAAFREAELDELAEAVPGMAPILASPREFGYRNKLEFSFGAERWLDEEEILRAGEITDRRGLGFHAPGRFDRVLDLEECHLQPHPSEAIRSFLGDLAREAGYTFYHAREHRGLLRLLIIRTALTGDLMVTIMFGEDEPRQREEILQALGQAFPEITSLNYVINTSLNDSIYPHRVVLWRGEPGITEKCGDLLLGIHPKAFYQTNPEQALRLYQSALALAQLKPQDLLFDLYSGIGSIALSAAPRVGRVVGIESVDDAVQAARENARRNGIGNASFEAGEVEKVLPQVIEREGVPRVVMVDPPRAGMHPAARTALAGLLPETIVYISCNPRTQAADLGAFLRDYGIEHIQPVDMFPQTRHVENIVLLRRR</sequence>
<feature type="binding site" evidence="4">
    <location>
        <position position="402"/>
    </location>
    <ligand>
        <name>S-adenosyl-L-methionine</name>
        <dbReference type="ChEBI" id="CHEBI:59789"/>
    </ligand>
</feature>
<dbReference type="InterPro" id="IPR002792">
    <property type="entry name" value="TRAM_dom"/>
</dbReference>